<name>A0A8H6YQ45_9AGAR</name>
<dbReference type="AlphaFoldDB" id="A0A8H6YQ45"/>
<dbReference type="Proteomes" id="UP000620124">
    <property type="component" value="Unassembled WGS sequence"/>
</dbReference>
<comment type="caution">
    <text evidence="2">The sequence shown here is derived from an EMBL/GenBank/DDBJ whole genome shotgun (WGS) entry which is preliminary data.</text>
</comment>
<sequence length="195" mass="20394">MIKKLIFTAILAILFMSEGATSQLSTGTPCGGTTDPPCPTGEICCFLGRRELDGRDSPGACRPGHAALHGTVPLVRPEHVTSVMASRLCINASGFNIAHGAMSSPLGPGPVAPKCESPISYVVIFKFTEIGNKALTRLHNAQLIRSVATDSACRGPWGVLSPEDRFCSALDIQVLRDFGISALTSEEEAGGPSTA</sequence>
<keyword evidence="1" id="KW-0732">Signal</keyword>
<reference evidence="2" key="1">
    <citation type="submission" date="2020-05" db="EMBL/GenBank/DDBJ databases">
        <title>Mycena genomes resolve the evolution of fungal bioluminescence.</title>
        <authorList>
            <person name="Tsai I.J."/>
        </authorList>
    </citation>
    <scope>NUCLEOTIDE SEQUENCE</scope>
    <source>
        <strain evidence="2">CCC161011</strain>
    </source>
</reference>
<proteinExistence type="predicted"/>
<feature type="signal peptide" evidence="1">
    <location>
        <begin position="1"/>
        <end position="22"/>
    </location>
</feature>
<evidence type="ECO:0000313" key="2">
    <source>
        <dbReference type="EMBL" id="KAF7363119.1"/>
    </source>
</evidence>
<accession>A0A8H6YQ45</accession>
<keyword evidence="3" id="KW-1185">Reference proteome</keyword>
<protein>
    <recommendedName>
        <fullName evidence="4">Hydrophobin</fullName>
    </recommendedName>
</protein>
<gene>
    <name evidence="2" type="ORF">MVEN_00664400</name>
</gene>
<organism evidence="2 3">
    <name type="scientific">Mycena venus</name>
    <dbReference type="NCBI Taxonomy" id="2733690"/>
    <lineage>
        <taxon>Eukaryota</taxon>
        <taxon>Fungi</taxon>
        <taxon>Dikarya</taxon>
        <taxon>Basidiomycota</taxon>
        <taxon>Agaricomycotina</taxon>
        <taxon>Agaricomycetes</taxon>
        <taxon>Agaricomycetidae</taxon>
        <taxon>Agaricales</taxon>
        <taxon>Marasmiineae</taxon>
        <taxon>Mycenaceae</taxon>
        <taxon>Mycena</taxon>
    </lineage>
</organism>
<evidence type="ECO:0000256" key="1">
    <source>
        <dbReference type="SAM" id="SignalP"/>
    </source>
</evidence>
<feature type="chain" id="PRO_5034881952" description="Hydrophobin" evidence="1">
    <location>
        <begin position="23"/>
        <end position="195"/>
    </location>
</feature>
<evidence type="ECO:0000313" key="3">
    <source>
        <dbReference type="Proteomes" id="UP000620124"/>
    </source>
</evidence>
<dbReference type="EMBL" id="JACAZI010000004">
    <property type="protein sequence ID" value="KAF7363119.1"/>
    <property type="molecule type" value="Genomic_DNA"/>
</dbReference>
<evidence type="ECO:0008006" key="4">
    <source>
        <dbReference type="Google" id="ProtNLM"/>
    </source>
</evidence>